<sequence>MIEDKEDRRHKAEKQQDGTDRASESMTIRRHRWKRHLCSMADTTSTLDSDPRFYRGNTALKEMPRSTPNLTHTPLRQGNKVPATTTTICTD</sequence>
<name>A0A5B7HR36_PORTR</name>
<reference evidence="2 3" key="1">
    <citation type="submission" date="2019-05" db="EMBL/GenBank/DDBJ databases">
        <title>Another draft genome of Portunus trituberculatus and its Hox gene families provides insights of decapod evolution.</title>
        <authorList>
            <person name="Jeong J.-H."/>
            <person name="Song I."/>
            <person name="Kim S."/>
            <person name="Choi T."/>
            <person name="Kim D."/>
            <person name="Ryu S."/>
            <person name="Kim W."/>
        </authorList>
    </citation>
    <scope>NUCLEOTIDE SEQUENCE [LARGE SCALE GENOMIC DNA]</scope>
    <source>
        <tissue evidence="2">Muscle</tissue>
    </source>
</reference>
<feature type="region of interest" description="Disordered" evidence="1">
    <location>
        <begin position="44"/>
        <end position="91"/>
    </location>
</feature>
<feature type="compositionally biased region" description="Polar residues" evidence="1">
    <location>
        <begin position="66"/>
        <end position="91"/>
    </location>
</feature>
<keyword evidence="3" id="KW-1185">Reference proteome</keyword>
<dbReference type="Proteomes" id="UP000324222">
    <property type="component" value="Unassembled WGS sequence"/>
</dbReference>
<proteinExistence type="predicted"/>
<comment type="caution">
    <text evidence="2">The sequence shown here is derived from an EMBL/GenBank/DDBJ whole genome shotgun (WGS) entry which is preliminary data.</text>
</comment>
<organism evidence="2 3">
    <name type="scientific">Portunus trituberculatus</name>
    <name type="common">Swimming crab</name>
    <name type="synonym">Neptunus trituberculatus</name>
    <dbReference type="NCBI Taxonomy" id="210409"/>
    <lineage>
        <taxon>Eukaryota</taxon>
        <taxon>Metazoa</taxon>
        <taxon>Ecdysozoa</taxon>
        <taxon>Arthropoda</taxon>
        <taxon>Crustacea</taxon>
        <taxon>Multicrustacea</taxon>
        <taxon>Malacostraca</taxon>
        <taxon>Eumalacostraca</taxon>
        <taxon>Eucarida</taxon>
        <taxon>Decapoda</taxon>
        <taxon>Pleocyemata</taxon>
        <taxon>Brachyura</taxon>
        <taxon>Eubrachyura</taxon>
        <taxon>Portunoidea</taxon>
        <taxon>Portunidae</taxon>
        <taxon>Portuninae</taxon>
        <taxon>Portunus</taxon>
    </lineage>
</organism>
<evidence type="ECO:0000313" key="2">
    <source>
        <dbReference type="EMBL" id="MPC73762.1"/>
    </source>
</evidence>
<feature type="compositionally biased region" description="Basic and acidic residues" evidence="1">
    <location>
        <begin position="1"/>
        <end position="23"/>
    </location>
</feature>
<dbReference type="AlphaFoldDB" id="A0A5B7HR36"/>
<protein>
    <submittedName>
        <fullName evidence="2">Uncharacterized protein</fullName>
    </submittedName>
</protein>
<accession>A0A5B7HR36</accession>
<feature type="region of interest" description="Disordered" evidence="1">
    <location>
        <begin position="1"/>
        <end position="29"/>
    </location>
</feature>
<gene>
    <name evidence="2" type="ORF">E2C01_068099</name>
</gene>
<evidence type="ECO:0000256" key="1">
    <source>
        <dbReference type="SAM" id="MobiDB-lite"/>
    </source>
</evidence>
<evidence type="ECO:0000313" key="3">
    <source>
        <dbReference type="Proteomes" id="UP000324222"/>
    </source>
</evidence>
<dbReference type="EMBL" id="VSRR010037469">
    <property type="protein sequence ID" value="MPC73762.1"/>
    <property type="molecule type" value="Genomic_DNA"/>
</dbReference>